<protein>
    <submittedName>
        <fullName evidence="1">Uncharacterized protein</fullName>
    </submittedName>
</protein>
<proteinExistence type="predicted"/>
<name>A0A4R8MPY6_LEPME</name>
<comment type="caution">
    <text evidence="1">The sequence shown here is derived from an EMBL/GenBank/DDBJ whole genome shotgun (WGS) entry which is preliminary data.</text>
</comment>
<keyword evidence="2" id="KW-1185">Reference proteome</keyword>
<evidence type="ECO:0000313" key="1">
    <source>
        <dbReference type="EMBL" id="TDY67379.1"/>
    </source>
</evidence>
<accession>A0A4R8MPY6</accession>
<dbReference type="EMBL" id="SORO01000004">
    <property type="protein sequence ID" value="TDY67379.1"/>
    <property type="molecule type" value="Genomic_DNA"/>
</dbReference>
<dbReference type="STRING" id="1193051.LEP1GSC017_0901"/>
<sequence>MEYSNNMKISFTKKMILDDEFVEDGNTTFLIRSYLKEDFIERMMKLKFSQWNPTQVAFTSYTFGNSIWLEGQGVTEANSWESEGQLIDRSKLTKHFQTSFENSSVSSEYAVQKIIPDVLSELLDEKLAESIQNLVLMNRNSKPEEWEFLINRYKDLTKEFLRSFEIGKE</sequence>
<gene>
    <name evidence="1" type="ORF">CLV96_3801</name>
</gene>
<reference evidence="1 2" key="1">
    <citation type="submission" date="2019-03" db="EMBL/GenBank/DDBJ databases">
        <title>Genomic Encyclopedia of Archaeal and Bacterial Type Strains, Phase II (KMG-II): from individual species to whole genera.</title>
        <authorList>
            <person name="Goeker M."/>
        </authorList>
    </citation>
    <scope>NUCLEOTIDE SEQUENCE [LARGE SCALE GENOMIC DNA]</scope>
    <source>
        <strain evidence="1 2">DSM 21537</strain>
    </source>
</reference>
<dbReference type="Proteomes" id="UP000294684">
    <property type="component" value="Unassembled WGS sequence"/>
</dbReference>
<evidence type="ECO:0000313" key="2">
    <source>
        <dbReference type="Proteomes" id="UP000294684"/>
    </source>
</evidence>
<dbReference type="AlphaFoldDB" id="A0A4R8MPY6"/>
<organism evidence="1 2">
    <name type="scientific">Leptospira meyeri</name>
    <dbReference type="NCBI Taxonomy" id="29508"/>
    <lineage>
        <taxon>Bacteria</taxon>
        <taxon>Pseudomonadati</taxon>
        <taxon>Spirochaetota</taxon>
        <taxon>Spirochaetia</taxon>
        <taxon>Leptospirales</taxon>
        <taxon>Leptospiraceae</taxon>
        <taxon>Leptospira</taxon>
    </lineage>
</organism>